<keyword evidence="2" id="KW-0472">Membrane</keyword>
<name>A0A8A2VHL9_9EURY</name>
<dbReference type="KEGG" id="hakz:J0X25_04100"/>
<sequence>MSRTPSTTGLALLTLPAAVLVAVGGVLAVRPALLLERVPELETLLASVDPGTVVFALVILLVLFAPTLGLAGRLRRSGLAPLVDDASDVGFDDSSGGRRDRRAAVGGTIDDRIALATAYDDEPRDVREAARERLLESLRPIAATAYANRAGVADEEATAAIEAGTWTDEPRAAAFLAGSEGPSTPLWLWLLDLLRTADPFVAHLETTIDEIERLQSSATVAAPRSELAGDSSSRIEPAEDSSDPSEATAGVAS</sequence>
<organism evidence="3 4">
    <name type="scientific">Haloterrigena alkaliphila</name>
    <dbReference type="NCBI Taxonomy" id="2816475"/>
    <lineage>
        <taxon>Archaea</taxon>
        <taxon>Methanobacteriati</taxon>
        <taxon>Methanobacteriota</taxon>
        <taxon>Stenosarchaea group</taxon>
        <taxon>Halobacteria</taxon>
        <taxon>Halobacteriales</taxon>
        <taxon>Natrialbaceae</taxon>
        <taxon>Haloterrigena</taxon>
    </lineage>
</organism>
<feature type="transmembrane region" description="Helical" evidence="2">
    <location>
        <begin position="52"/>
        <end position="71"/>
    </location>
</feature>
<keyword evidence="2" id="KW-0812">Transmembrane</keyword>
<dbReference type="RefSeq" id="WP_207289878.1">
    <property type="nucleotide sequence ID" value="NZ_CP071462.1"/>
</dbReference>
<protein>
    <submittedName>
        <fullName evidence="3">Uncharacterized protein</fullName>
    </submittedName>
</protein>
<proteinExistence type="predicted"/>
<gene>
    <name evidence="3" type="ORF">J0X25_04100</name>
</gene>
<keyword evidence="4" id="KW-1185">Reference proteome</keyword>
<evidence type="ECO:0000256" key="2">
    <source>
        <dbReference type="SAM" id="Phobius"/>
    </source>
</evidence>
<accession>A0A8A2VHL9</accession>
<keyword evidence="2" id="KW-1133">Transmembrane helix</keyword>
<reference evidence="3 4" key="1">
    <citation type="submission" date="2021-03" db="EMBL/GenBank/DDBJ databases">
        <title>Haloterrigena longa sp. nov. and Haloterrigena limicola sp. nov., extremely halophilic archaea isolated from a salt lake.</title>
        <authorList>
            <person name="Henglin C."/>
        </authorList>
    </citation>
    <scope>NUCLEOTIDE SEQUENCE [LARGE SCALE GENOMIC DNA]</scope>
    <source>
        <strain evidence="3 4">KZCA68</strain>
    </source>
</reference>
<evidence type="ECO:0000256" key="1">
    <source>
        <dbReference type="SAM" id="MobiDB-lite"/>
    </source>
</evidence>
<dbReference type="Pfam" id="PF23933">
    <property type="entry name" value="DUF7269"/>
    <property type="match status" value="1"/>
</dbReference>
<evidence type="ECO:0000313" key="4">
    <source>
        <dbReference type="Proteomes" id="UP000663203"/>
    </source>
</evidence>
<dbReference type="GeneID" id="63186459"/>
<dbReference type="Proteomes" id="UP000663203">
    <property type="component" value="Chromosome"/>
</dbReference>
<feature type="region of interest" description="Disordered" evidence="1">
    <location>
        <begin position="219"/>
        <end position="253"/>
    </location>
</feature>
<dbReference type="EMBL" id="CP071462">
    <property type="protein sequence ID" value="QSX00158.1"/>
    <property type="molecule type" value="Genomic_DNA"/>
</dbReference>
<dbReference type="AlphaFoldDB" id="A0A8A2VHL9"/>
<evidence type="ECO:0000313" key="3">
    <source>
        <dbReference type="EMBL" id="QSX00158.1"/>
    </source>
</evidence>
<dbReference type="InterPro" id="IPR055693">
    <property type="entry name" value="DUF7269"/>
</dbReference>